<feature type="transmembrane region" description="Helical" evidence="1">
    <location>
        <begin position="40"/>
        <end position="62"/>
    </location>
</feature>
<dbReference type="RefSeq" id="WP_219963812.1">
    <property type="nucleotide sequence ID" value="NZ_JAGFNZ010000001.1"/>
</dbReference>
<accession>A0ABS7DKP1</accession>
<dbReference type="Proteomes" id="UP000719942">
    <property type="component" value="Unassembled WGS sequence"/>
</dbReference>
<sequence length="196" mass="21017">MRNSETKLISMVIAALLCAIGIVIPMFAPKIILEPASFTLASHVPIFIALFISPPVAAAVALGTSFGFLFAGFPIVVVLRALSHVVFALTGALLLKKKEDMLSTAGKSTLFGLLLAMIHAVCEVTVVTLFYFGNNMPKNYYTNGYFMSVLLLVGVGTVIHSMIDFGIALFVWKPLSRVISIPVSAKAVLKREAAVK</sequence>
<name>A0ABS7DKP1_9FIRM</name>
<evidence type="ECO:0008006" key="4">
    <source>
        <dbReference type="Google" id="ProtNLM"/>
    </source>
</evidence>
<evidence type="ECO:0000313" key="3">
    <source>
        <dbReference type="Proteomes" id="UP000719942"/>
    </source>
</evidence>
<reference evidence="2 3" key="1">
    <citation type="submission" date="2021-03" db="EMBL/GenBank/DDBJ databases">
        <title>Caproiciproducens sp. nov. isolated from feces of cow.</title>
        <authorList>
            <person name="Choi J.-Y."/>
        </authorList>
    </citation>
    <scope>NUCLEOTIDE SEQUENCE [LARGE SCALE GENOMIC DNA]</scope>
    <source>
        <strain evidence="2 3">AGMB10547</strain>
    </source>
</reference>
<feature type="transmembrane region" description="Helical" evidence="1">
    <location>
        <begin position="145"/>
        <end position="172"/>
    </location>
</feature>
<protein>
    <recommendedName>
        <fullName evidence="4">Niacin transporter</fullName>
    </recommendedName>
</protein>
<proteinExistence type="predicted"/>
<gene>
    <name evidence="2" type="ORF">J5W02_01125</name>
</gene>
<evidence type="ECO:0000256" key="1">
    <source>
        <dbReference type="SAM" id="Phobius"/>
    </source>
</evidence>
<keyword evidence="1" id="KW-0812">Transmembrane</keyword>
<organism evidence="2 3">
    <name type="scientific">Caproiciproducens faecalis</name>
    <dbReference type="NCBI Taxonomy" id="2820301"/>
    <lineage>
        <taxon>Bacteria</taxon>
        <taxon>Bacillati</taxon>
        <taxon>Bacillota</taxon>
        <taxon>Clostridia</taxon>
        <taxon>Eubacteriales</taxon>
        <taxon>Acutalibacteraceae</taxon>
        <taxon>Caproiciproducens</taxon>
    </lineage>
</organism>
<feature type="transmembrane region" description="Helical" evidence="1">
    <location>
        <begin position="6"/>
        <end position="28"/>
    </location>
</feature>
<comment type="caution">
    <text evidence="2">The sequence shown here is derived from an EMBL/GenBank/DDBJ whole genome shotgun (WGS) entry which is preliminary data.</text>
</comment>
<keyword evidence="1" id="KW-0472">Membrane</keyword>
<dbReference type="EMBL" id="JAGFNZ010000001">
    <property type="protein sequence ID" value="MBW7571400.1"/>
    <property type="molecule type" value="Genomic_DNA"/>
</dbReference>
<feature type="transmembrane region" description="Helical" evidence="1">
    <location>
        <begin position="68"/>
        <end position="89"/>
    </location>
</feature>
<feature type="transmembrane region" description="Helical" evidence="1">
    <location>
        <begin position="110"/>
        <end position="133"/>
    </location>
</feature>
<keyword evidence="1" id="KW-1133">Transmembrane helix</keyword>
<keyword evidence="3" id="KW-1185">Reference proteome</keyword>
<dbReference type="Gene3D" id="1.10.1760.20">
    <property type="match status" value="1"/>
</dbReference>
<evidence type="ECO:0000313" key="2">
    <source>
        <dbReference type="EMBL" id="MBW7571400.1"/>
    </source>
</evidence>